<keyword evidence="2" id="KW-1133">Transmembrane helix</keyword>
<feature type="transmembrane region" description="Helical" evidence="2">
    <location>
        <begin position="183"/>
        <end position="200"/>
    </location>
</feature>
<feature type="compositionally biased region" description="Pro residues" evidence="1">
    <location>
        <begin position="464"/>
        <end position="474"/>
    </location>
</feature>
<name>A0A0G4EC56_VITBC</name>
<dbReference type="InterPro" id="IPR035965">
    <property type="entry name" value="PAS-like_dom_sf"/>
</dbReference>
<feature type="region of interest" description="Disordered" evidence="1">
    <location>
        <begin position="432"/>
        <end position="525"/>
    </location>
</feature>
<dbReference type="AlphaFoldDB" id="A0A0G4EC56"/>
<dbReference type="Pfam" id="PF08447">
    <property type="entry name" value="PAS_3"/>
    <property type="match status" value="1"/>
</dbReference>
<feature type="domain" description="PAS fold-3" evidence="3">
    <location>
        <begin position="559"/>
        <end position="609"/>
    </location>
</feature>
<evidence type="ECO:0000313" key="4">
    <source>
        <dbReference type="EMBL" id="CEL92917.1"/>
    </source>
</evidence>
<accession>A0A0G4EC56</accession>
<evidence type="ECO:0000259" key="3">
    <source>
        <dbReference type="Pfam" id="PF08447"/>
    </source>
</evidence>
<feature type="transmembrane region" description="Helical" evidence="2">
    <location>
        <begin position="292"/>
        <end position="311"/>
    </location>
</feature>
<protein>
    <recommendedName>
        <fullName evidence="3">PAS fold-3 domain-containing protein</fullName>
    </recommendedName>
</protein>
<sequence>MQLHSEHGAGMSNSANANINVAIEMLVPASIFAYCGKFVKSFKSKWGSIGCVNRWSGLPFICMKFKDPELEFQYQRLCKEDTQETLKTAGVIFSVAWIAYAVVLWFETRAHGMGDVWWRRMTVPLIVAVAIITYALLHKMLVRWYMCLAITRGDGEDWSNVRNQGKLLVMLENALQPFYRAEWWVLYFFFIACMATVTMHKELIDGAELVGEHEIDEDDFAEFGEEFGEEFGGEEFISEKMAEHYSGTDLDNLGLLTLAFLVFKCQSLAVLGLVAVHLISKAVVDGIFSDEVFIQLYPVVGLLLLVASRHFELFYRSTVFNTNRVAREKGQRRRLLESFAFMVDIAAWEWDASGPMETHFYQTRVIEGLTGRSSRQPTGRVPYARLLDGPVAPALAPSEASAPASVNVGLSVGALHTYRAHAVHTLKPPIHPAASSSLSATPATRTPTTRAGSLMMATVTSDQPTPPRPSPAPLQPKGMVDDGKVDSEMGGGSAKSAGSKEKRSARSAGGRGDHHGGENATDDSTLGEIVLPMDFDLPIGPGGDDKNAGDIALTDERLRGFWTQHVHPNDRGRIERAIVKCVDQGEPYDMNIRYERSDGEIRFFQAGGRRASPTSTIIYGYIQDVTERKREKASLEHRVGILSRVLEATVDATIVADTQEDMIVESSTLLNSWTARTLEGMPLSTLLNAWAIGHIKSDAAFRHPPQPVTVILQNPTRPEQLVRGELTSFADADDPALVFVAFNHLHSVDPPHLPLRHTAAYRALEPIPGMSGGPIPVVPQPVRGAPGGVGGGQGSPGMMTSIANFFRWMAS</sequence>
<reference evidence="4 5" key="1">
    <citation type="submission" date="2014-11" db="EMBL/GenBank/DDBJ databases">
        <authorList>
            <person name="Zhu J."/>
            <person name="Qi W."/>
            <person name="Song R."/>
        </authorList>
    </citation>
    <scope>NUCLEOTIDE SEQUENCE [LARGE SCALE GENOMIC DNA]</scope>
</reference>
<keyword evidence="2" id="KW-0472">Membrane</keyword>
<dbReference type="InterPro" id="IPR013655">
    <property type="entry name" value="PAS_fold_3"/>
</dbReference>
<dbReference type="SUPFAM" id="SSF55785">
    <property type="entry name" value="PYP-like sensor domain (PAS domain)"/>
    <property type="match status" value="1"/>
</dbReference>
<dbReference type="Gene3D" id="3.30.450.20">
    <property type="entry name" value="PAS domain"/>
    <property type="match status" value="1"/>
</dbReference>
<dbReference type="PhylomeDB" id="A0A0G4EC56"/>
<evidence type="ECO:0000256" key="2">
    <source>
        <dbReference type="SAM" id="Phobius"/>
    </source>
</evidence>
<keyword evidence="2" id="KW-0812">Transmembrane</keyword>
<feature type="transmembrane region" description="Helical" evidence="2">
    <location>
        <begin position="118"/>
        <end position="137"/>
    </location>
</feature>
<proteinExistence type="predicted"/>
<keyword evidence="5" id="KW-1185">Reference proteome</keyword>
<dbReference type="InParanoid" id="A0A0G4EC56"/>
<feature type="transmembrane region" description="Helical" evidence="2">
    <location>
        <begin position="255"/>
        <end position="280"/>
    </location>
</feature>
<feature type="compositionally biased region" description="Low complexity" evidence="1">
    <location>
        <begin position="432"/>
        <end position="453"/>
    </location>
</feature>
<gene>
    <name evidence="4" type="ORF">Vbra_11154</name>
</gene>
<evidence type="ECO:0000313" key="5">
    <source>
        <dbReference type="Proteomes" id="UP000041254"/>
    </source>
</evidence>
<feature type="transmembrane region" description="Helical" evidence="2">
    <location>
        <begin position="86"/>
        <end position="106"/>
    </location>
</feature>
<dbReference type="VEuPathDB" id="CryptoDB:Vbra_11154"/>
<organism evidence="4 5">
    <name type="scientific">Vitrella brassicaformis (strain CCMP3155)</name>
    <dbReference type="NCBI Taxonomy" id="1169540"/>
    <lineage>
        <taxon>Eukaryota</taxon>
        <taxon>Sar</taxon>
        <taxon>Alveolata</taxon>
        <taxon>Colpodellida</taxon>
        <taxon>Vitrellaceae</taxon>
        <taxon>Vitrella</taxon>
    </lineage>
</organism>
<dbReference type="EMBL" id="CDMY01000117">
    <property type="protein sequence ID" value="CEL92917.1"/>
    <property type="molecule type" value="Genomic_DNA"/>
</dbReference>
<dbReference type="Proteomes" id="UP000041254">
    <property type="component" value="Unassembled WGS sequence"/>
</dbReference>
<evidence type="ECO:0000256" key="1">
    <source>
        <dbReference type="SAM" id="MobiDB-lite"/>
    </source>
</evidence>